<dbReference type="EMBL" id="BMMH01000004">
    <property type="protein sequence ID" value="GGL09234.1"/>
    <property type="molecule type" value="Genomic_DNA"/>
</dbReference>
<gene>
    <name evidence="2" type="ORF">GCM10011588_24480</name>
</gene>
<keyword evidence="3" id="KW-1185">Reference proteome</keyword>
<comment type="caution">
    <text evidence="2">The sequence shown here is derived from an EMBL/GenBank/DDBJ whole genome shotgun (WGS) entry which is preliminary data.</text>
</comment>
<reference evidence="2" key="2">
    <citation type="submission" date="2020-09" db="EMBL/GenBank/DDBJ databases">
        <authorList>
            <person name="Sun Q."/>
            <person name="Zhou Y."/>
        </authorList>
    </citation>
    <scope>NUCLEOTIDE SEQUENCE</scope>
    <source>
        <strain evidence="2">CGMCC 4.3508</strain>
    </source>
</reference>
<feature type="domain" description="AB hydrolase-1" evidence="1">
    <location>
        <begin position="15"/>
        <end position="122"/>
    </location>
</feature>
<dbReference type="Pfam" id="PF00561">
    <property type="entry name" value="Abhydrolase_1"/>
    <property type="match status" value="1"/>
</dbReference>
<dbReference type="GO" id="GO:0016020">
    <property type="term" value="C:membrane"/>
    <property type="evidence" value="ECO:0007669"/>
    <property type="project" value="TreeGrafter"/>
</dbReference>
<dbReference type="PRINTS" id="PR00412">
    <property type="entry name" value="EPOXHYDRLASE"/>
</dbReference>
<dbReference type="InterPro" id="IPR000639">
    <property type="entry name" value="Epox_hydrolase-like"/>
</dbReference>
<dbReference type="InterPro" id="IPR000073">
    <property type="entry name" value="AB_hydrolase_1"/>
</dbReference>
<keyword evidence="2" id="KW-0378">Hydrolase</keyword>
<dbReference type="InterPro" id="IPR050266">
    <property type="entry name" value="AB_hydrolase_sf"/>
</dbReference>
<dbReference type="AlphaFoldDB" id="A0A917VQZ9"/>
<dbReference type="PRINTS" id="PR00111">
    <property type="entry name" value="ABHYDROLASE"/>
</dbReference>
<dbReference type="RefSeq" id="WP_058854509.1">
    <property type="nucleotide sequence ID" value="NZ_BMMH01000004.1"/>
</dbReference>
<dbReference type="GO" id="GO:0016787">
    <property type="term" value="F:hydrolase activity"/>
    <property type="evidence" value="ECO:0007669"/>
    <property type="project" value="UniProtKB-KW"/>
</dbReference>
<dbReference type="Gene3D" id="3.40.50.1820">
    <property type="entry name" value="alpha/beta hydrolase"/>
    <property type="match status" value="1"/>
</dbReference>
<dbReference type="SUPFAM" id="SSF53474">
    <property type="entry name" value="alpha/beta-Hydrolases"/>
    <property type="match status" value="1"/>
</dbReference>
<protein>
    <submittedName>
        <fullName evidence="2">Alpha/beta hydrolase</fullName>
    </submittedName>
</protein>
<evidence type="ECO:0000259" key="1">
    <source>
        <dbReference type="Pfam" id="PF00561"/>
    </source>
</evidence>
<sequence>MSTLHVHRFGPATGPVLLALHGLTGHGKRWEALATGSLPDIRVIAPDLRGHGRSTALPPWDLETIVTDLVALITVETDAPVLVVAHSFGGACALRLAGLHPELVRGLILLDPAVALDPAWLHEIAEATLDSPDYTDTDEARMDKLATGWGAVAPELLRTELDEHLVPAANGRMRWRVDTAALIAYWGQLARTVVLPEPGLPTVVVRATKVDPPFVTPVLLTALADRLGDDLTVHEWDCEHMVAQILPDETAALIRAAL</sequence>
<evidence type="ECO:0000313" key="3">
    <source>
        <dbReference type="Proteomes" id="UP000638263"/>
    </source>
</evidence>
<organism evidence="2 3">
    <name type="scientific">Nocardia jinanensis</name>
    <dbReference type="NCBI Taxonomy" id="382504"/>
    <lineage>
        <taxon>Bacteria</taxon>
        <taxon>Bacillati</taxon>
        <taxon>Actinomycetota</taxon>
        <taxon>Actinomycetes</taxon>
        <taxon>Mycobacteriales</taxon>
        <taxon>Nocardiaceae</taxon>
        <taxon>Nocardia</taxon>
    </lineage>
</organism>
<accession>A0A917VQZ9</accession>
<proteinExistence type="predicted"/>
<dbReference type="PANTHER" id="PTHR43798">
    <property type="entry name" value="MONOACYLGLYCEROL LIPASE"/>
    <property type="match status" value="1"/>
</dbReference>
<dbReference type="PANTHER" id="PTHR43798:SF33">
    <property type="entry name" value="HYDROLASE, PUTATIVE (AFU_ORTHOLOGUE AFUA_2G14860)-RELATED"/>
    <property type="match status" value="1"/>
</dbReference>
<reference evidence="2" key="1">
    <citation type="journal article" date="2014" name="Int. J. Syst. Evol. Microbiol.">
        <title>Complete genome sequence of Corynebacterium casei LMG S-19264T (=DSM 44701T), isolated from a smear-ripened cheese.</title>
        <authorList>
            <consortium name="US DOE Joint Genome Institute (JGI-PGF)"/>
            <person name="Walter F."/>
            <person name="Albersmeier A."/>
            <person name="Kalinowski J."/>
            <person name="Ruckert C."/>
        </authorList>
    </citation>
    <scope>NUCLEOTIDE SEQUENCE</scope>
    <source>
        <strain evidence="2">CGMCC 4.3508</strain>
    </source>
</reference>
<dbReference type="InterPro" id="IPR029058">
    <property type="entry name" value="AB_hydrolase_fold"/>
</dbReference>
<evidence type="ECO:0000313" key="2">
    <source>
        <dbReference type="EMBL" id="GGL09234.1"/>
    </source>
</evidence>
<dbReference type="Proteomes" id="UP000638263">
    <property type="component" value="Unassembled WGS sequence"/>
</dbReference>
<name>A0A917VQZ9_9NOCA</name>